<dbReference type="Proteomes" id="UP001501237">
    <property type="component" value="Unassembled WGS sequence"/>
</dbReference>
<protein>
    <submittedName>
        <fullName evidence="1">Uncharacterized protein</fullName>
    </submittedName>
</protein>
<dbReference type="RefSeq" id="WP_344821090.1">
    <property type="nucleotide sequence ID" value="NZ_BAAAUV010000001.1"/>
</dbReference>
<sequence length="97" mass="10871">MQLLRTYPARRHGHSFAPAGERSIARGYLKVLGRARSAAALDAWHATGERGARPPGRLRTYEVPRVSRPTLAWAAPLYRAFYDPDGRPRSPRRSGSF</sequence>
<gene>
    <name evidence="1" type="ORF">GCM10010468_00970</name>
</gene>
<name>A0ABP6PV38_9ACTN</name>
<proteinExistence type="predicted"/>
<accession>A0ABP6PV38</accession>
<keyword evidence="2" id="KW-1185">Reference proteome</keyword>
<evidence type="ECO:0000313" key="2">
    <source>
        <dbReference type="Proteomes" id="UP001501237"/>
    </source>
</evidence>
<comment type="caution">
    <text evidence="1">The sequence shown here is derived from an EMBL/GenBank/DDBJ whole genome shotgun (WGS) entry which is preliminary data.</text>
</comment>
<organism evidence="1 2">
    <name type="scientific">Actinocorallia longicatena</name>
    <dbReference type="NCBI Taxonomy" id="111803"/>
    <lineage>
        <taxon>Bacteria</taxon>
        <taxon>Bacillati</taxon>
        <taxon>Actinomycetota</taxon>
        <taxon>Actinomycetes</taxon>
        <taxon>Streptosporangiales</taxon>
        <taxon>Thermomonosporaceae</taxon>
        <taxon>Actinocorallia</taxon>
    </lineage>
</organism>
<dbReference type="EMBL" id="BAAAUV010000001">
    <property type="protein sequence ID" value="GAA3192239.1"/>
    <property type="molecule type" value="Genomic_DNA"/>
</dbReference>
<evidence type="ECO:0000313" key="1">
    <source>
        <dbReference type="EMBL" id="GAA3192239.1"/>
    </source>
</evidence>
<reference evidence="2" key="1">
    <citation type="journal article" date="2019" name="Int. J. Syst. Evol. Microbiol.">
        <title>The Global Catalogue of Microorganisms (GCM) 10K type strain sequencing project: providing services to taxonomists for standard genome sequencing and annotation.</title>
        <authorList>
            <consortium name="The Broad Institute Genomics Platform"/>
            <consortium name="The Broad Institute Genome Sequencing Center for Infectious Disease"/>
            <person name="Wu L."/>
            <person name="Ma J."/>
        </authorList>
    </citation>
    <scope>NUCLEOTIDE SEQUENCE [LARGE SCALE GENOMIC DNA]</scope>
    <source>
        <strain evidence="2">JCM 9377</strain>
    </source>
</reference>